<reference evidence="2 3" key="1">
    <citation type="submission" date="2023-07" db="EMBL/GenBank/DDBJ databases">
        <title>Sorghum-associated microbial communities from plants grown in Nebraska, USA.</title>
        <authorList>
            <person name="Schachtman D."/>
        </authorList>
    </citation>
    <scope>NUCLEOTIDE SEQUENCE [LARGE SCALE GENOMIC DNA]</scope>
    <source>
        <strain evidence="2 3">BE314</strain>
    </source>
</reference>
<dbReference type="EMBL" id="JAVDXU010000003">
    <property type="protein sequence ID" value="MDR7271814.1"/>
    <property type="molecule type" value="Genomic_DNA"/>
</dbReference>
<evidence type="ECO:0000313" key="3">
    <source>
        <dbReference type="Proteomes" id="UP001180453"/>
    </source>
</evidence>
<organism evidence="2 3">
    <name type="scientific">Roseateles saccharophilus</name>
    <name type="common">Pseudomonas saccharophila</name>
    <dbReference type="NCBI Taxonomy" id="304"/>
    <lineage>
        <taxon>Bacteria</taxon>
        <taxon>Pseudomonadati</taxon>
        <taxon>Pseudomonadota</taxon>
        <taxon>Betaproteobacteria</taxon>
        <taxon>Burkholderiales</taxon>
        <taxon>Sphaerotilaceae</taxon>
        <taxon>Roseateles</taxon>
    </lineage>
</organism>
<sequence>MTIASPLRLTLLGALLGLNLAAQAAPSAPVAVSFDTTPRAGQQQRQQIDLQAVIKARLEAGPDATEEQRAKMAKAAENMERMGQMKMAMRMEQTMKVGAPDAQGWLPMTVAVGAKGGSVEMGGKVNPLPNLAKADMSFAARFNPKDFGFEVQAVEAGSAEGNEMMRNLGNKTIGDSLQLFKALSQRPLKIGESIEVPLNMSLPMPLPGGANNMQGLLHYTLARVDKGVAHFDLSMDLKMELNTPVPRPPAAASAAGAETADAPPQMLHMVLSGGGKGTSSLRLADRLPLASRLAMDMKMTMDGPDNGRMFMDMDMVVESKGESLAKPVAAKKKP</sequence>
<keyword evidence="3" id="KW-1185">Reference proteome</keyword>
<protein>
    <submittedName>
        <fullName evidence="2">Uncharacterized protein</fullName>
    </submittedName>
</protein>
<comment type="caution">
    <text evidence="2">The sequence shown here is derived from an EMBL/GenBank/DDBJ whole genome shotgun (WGS) entry which is preliminary data.</text>
</comment>
<evidence type="ECO:0000256" key="1">
    <source>
        <dbReference type="SAM" id="SignalP"/>
    </source>
</evidence>
<name>A0ABU1YSH7_ROSSA</name>
<feature type="chain" id="PRO_5047139926" evidence="1">
    <location>
        <begin position="25"/>
        <end position="334"/>
    </location>
</feature>
<accession>A0ABU1YSH7</accession>
<evidence type="ECO:0000313" key="2">
    <source>
        <dbReference type="EMBL" id="MDR7271814.1"/>
    </source>
</evidence>
<feature type="signal peptide" evidence="1">
    <location>
        <begin position="1"/>
        <end position="24"/>
    </location>
</feature>
<dbReference type="Proteomes" id="UP001180453">
    <property type="component" value="Unassembled WGS sequence"/>
</dbReference>
<proteinExistence type="predicted"/>
<keyword evidence="1" id="KW-0732">Signal</keyword>
<gene>
    <name evidence="2" type="ORF">J2X20_004482</name>
</gene>
<dbReference type="RefSeq" id="WP_310269692.1">
    <property type="nucleotide sequence ID" value="NZ_JAVDXU010000003.1"/>
</dbReference>